<keyword evidence="2" id="KW-1185">Reference proteome</keyword>
<organism evidence="1 2">
    <name type="scientific">Cyanobium gracile UHCC 0139</name>
    <dbReference type="NCBI Taxonomy" id="3110308"/>
    <lineage>
        <taxon>Bacteria</taxon>
        <taxon>Bacillati</taxon>
        <taxon>Cyanobacteriota</taxon>
        <taxon>Cyanophyceae</taxon>
        <taxon>Synechococcales</taxon>
        <taxon>Prochlorococcaceae</taxon>
        <taxon>Cyanobium</taxon>
    </lineage>
</organism>
<evidence type="ECO:0000313" key="2">
    <source>
        <dbReference type="Proteomes" id="UP001304461"/>
    </source>
</evidence>
<dbReference type="Gene3D" id="3.40.30.10">
    <property type="entry name" value="Glutaredoxin"/>
    <property type="match status" value="1"/>
</dbReference>
<sequence>MNGVQHHLLLCATPTKALCGDPAVGAASWDRLKQLVRDLGLEDSARPRGVVLRTKADCLRVCCEGPVLLIWPEGITYGGVTPERIERIVREHVVGGVPIEEWIVRRTPFSRPLPPG</sequence>
<proteinExistence type="predicted"/>
<name>A0ABU5RX01_9CYAN</name>
<dbReference type="SUPFAM" id="SSF52833">
    <property type="entry name" value="Thioredoxin-like"/>
    <property type="match status" value="1"/>
</dbReference>
<reference evidence="1 2" key="1">
    <citation type="submission" date="2023-12" db="EMBL/GenBank/DDBJ databases">
        <title>Baltic Sea Cyanobacteria.</title>
        <authorList>
            <person name="Delbaje E."/>
            <person name="Fewer D.P."/>
            <person name="Shishido T.K."/>
        </authorList>
    </citation>
    <scope>NUCLEOTIDE SEQUENCE [LARGE SCALE GENOMIC DNA]</scope>
    <source>
        <strain evidence="1 2">UHCC 0139</strain>
    </source>
</reference>
<gene>
    <name evidence="1" type="ORF">VB738_13665</name>
</gene>
<protein>
    <submittedName>
        <fullName evidence="1">(2Fe-2S) ferredoxin domain-containing protein</fullName>
    </submittedName>
</protein>
<dbReference type="EMBL" id="JAYGHX010000009">
    <property type="protein sequence ID" value="MEA5392305.1"/>
    <property type="molecule type" value="Genomic_DNA"/>
</dbReference>
<dbReference type="Proteomes" id="UP001304461">
    <property type="component" value="Unassembled WGS sequence"/>
</dbReference>
<accession>A0ABU5RX01</accession>
<dbReference type="RefSeq" id="WP_323306261.1">
    <property type="nucleotide sequence ID" value="NZ_JAYGHX010000009.1"/>
</dbReference>
<dbReference type="CDD" id="cd02980">
    <property type="entry name" value="TRX_Fd_family"/>
    <property type="match status" value="1"/>
</dbReference>
<evidence type="ECO:0000313" key="1">
    <source>
        <dbReference type="EMBL" id="MEA5392305.1"/>
    </source>
</evidence>
<dbReference type="InterPro" id="IPR036249">
    <property type="entry name" value="Thioredoxin-like_sf"/>
</dbReference>
<comment type="caution">
    <text evidence="1">The sequence shown here is derived from an EMBL/GenBank/DDBJ whole genome shotgun (WGS) entry which is preliminary data.</text>
</comment>